<dbReference type="InterPro" id="IPR051677">
    <property type="entry name" value="AfsR-DnrI-RedD_regulator"/>
</dbReference>
<dbReference type="EMBL" id="CP034550">
    <property type="protein sequence ID" value="QFZ20685.1"/>
    <property type="molecule type" value="Genomic_DNA"/>
</dbReference>
<sequence>MEFRLFGEVQVWSAGRSLSVGTPRQQAVLVALLVDARRPVAIDTLVDRVWDGSPPADPRAVLYSHLSRIRRLLAQAATFSGEEEARIVRRHAGYMLDIDPDSVDVHRFRRLSEQGGDDEQRAAALAEALALWRGTPLGGVHGEWAARLRSGWSGRRLDAAVRWARIELDLGRPAAVVTTLPDLAAEYPLAEPLEALFMRALHATGRGAEALDRYTAVRRHLADELGTDPGPELRAVHRTLLEDEPLPSAPPRRAPALVSATAVPPPPPPPLPMPVRRRAPAVLVTLLAALVLQGDVTAPPAPQPVEHVQALFAAARKLHHDGKATEAQAKLADAARRYDDLLDLDPGRNGPLLAPAVVEALRWAGVDFSVAEASVWSWLASKESTPYPAISQVFLLRGWRLRAPVFLDVIVWNYEQAPGVTSPREAADVRIDVLEAAVIEGSNSRHGTHVREFGQLLEP</sequence>
<keyword evidence="3 5" id="KW-0238">DNA-binding</keyword>
<dbReference type="InterPro" id="IPR001867">
    <property type="entry name" value="OmpR/PhoB-type_DNA-bd"/>
</dbReference>
<feature type="DNA-binding region" description="OmpR/PhoB-type" evidence="5">
    <location>
        <begin position="1"/>
        <end position="98"/>
    </location>
</feature>
<dbReference type="OrthoDB" id="3697347at2"/>
<dbReference type="InterPro" id="IPR011990">
    <property type="entry name" value="TPR-like_helical_dom_sf"/>
</dbReference>
<evidence type="ECO:0000256" key="5">
    <source>
        <dbReference type="PROSITE-ProRule" id="PRU01091"/>
    </source>
</evidence>
<keyword evidence="4" id="KW-0804">Transcription</keyword>
<dbReference type="SMART" id="SM00862">
    <property type="entry name" value="Trans_reg_C"/>
    <property type="match status" value="1"/>
</dbReference>
<dbReference type="Gene3D" id="1.25.40.10">
    <property type="entry name" value="Tetratricopeptide repeat domain"/>
    <property type="match status" value="1"/>
</dbReference>
<evidence type="ECO:0000313" key="8">
    <source>
        <dbReference type="Proteomes" id="UP000325787"/>
    </source>
</evidence>
<name>A0A5Q0H444_SACSY</name>
<dbReference type="InterPro" id="IPR005158">
    <property type="entry name" value="BTAD"/>
</dbReference>
<gene>
    <name evidence="7" type="ORF">EKG83_27730</name>
</gene>
<proteinExistence type="inferred from homology"/>
<evidence type="ECO:0000313" key="7">
    <source>
        <dbReference type="EMBL" id="QFZ20685.1"/>
    </source>
</evidence>
<dbReference type="PROSITE" id="PS51755">
    <property type="entry name" value="OMPR_PHOB"/>
    <property type="match status" value="1"/>
</dbReference>
<dbReference type="GO" id="GO:0000160">
    <property type="term" value="P:phosphorelay signal transduction system"/>
    <property type="evidence" value="ECO:0007669"/>
    <property type="project" value="InterPro"/>
</dbReference>
<dbReference type="InterPro" id="IPR016032">
    <property type="entry name" value="Sig_transdc_resp-reg_C-effctor"/>
</dbReference>
<dbReference type="InterPro" id="IPR036388">
    <property type="entry name" value="WH-like_DNA-bd_sf"/>
</dbReference>
<feature type="domain" description="OmpR/PhoB-type" evidence="6">
    <location>
        <begin position="1"/>
        <end position="98"/>
    </location>
</feature>
<dbReference type="GO" id="GO:0003677">
    <property type="term" value="F:DNA binding"/>
    <property type="evidence" value="ECO:0007669"/>
    <property type="project" value="UniProtKB-UniRule"/>
</dbReference>
<dbReference type="SUPFAM" id="SSF48452">
    <property type="entry name" value="TPR-like"/>
    <property type="match status" value="1"/>
</dbReference>
<comment type="similarity">
    <text evidence="1">Belongs to the AfsR/DnrI/RedD regulatory family.</text>
</comment>
<evidence type="ECO:0000259" key="6">
    <source>
        <dbReference type="PROSITE" id="PS51755"/>
    </source>
</evidence>
<protein>
    <recommendedName>
        <fullName evidence="6">OmpR/PhoB-type domain-containing protein</fullName>
    </recommendedName>
</protein>
<evidence type="ECO:0000256" key="2">
    <source>
        <dbReference type="ARBA" id="ARBA00023015"/>
    </source>
</evidence>
<dbReference type="KEGG" id="ssyi:EKG83_27730"/>
<keyword evidence="8" id="KW-1185">Reference proteome</keyword>
<organism evidence="7 8">
    <name type="scientific">Saccharothrix syringae</name>
    <name type="common">Nocardiopsis syringae</name>
    <dbReference type="NCBI Taxonomy" id="103733"/>
    <lineage>
        <taxon>Bacteria</taxon>
        <taxon>Bacillati</taxon>
        <taxon>Actinomycetota</taxon>
        <taxon>Actinomycetes</taxon>
        <taxon>Pseudonocardiales</taxon>
        <taxon>Pseudonocardiaceae</taxon>
        <taxon>Saccharothrix</taxon>
    </lineage>
</organism>
<keyword evidence="2" id="KW-0805">Transcription regulation</keyword>
<dbReference type="CDD" id="cd15831">
    <property type="entry name" value="BTAD"/>
    <property type="match status" value="1"/>
</dbReference>
<evidence type="ECO:0000256" key="4">
    <source>
        <dbReference type="ARBA" id="ARBA00023163"/>
    </source>
</evidence>
<dbReference type="AlphaFoldDB" id="A0A5Q0H444"/>
<evidence type="ECO:0000256" key="1">
    <source>
        <dbReference type="ARBA" id="ARBA00005820"/>
    </source>
</evidence>
<dbReference type="PANTHER" id="PTHR35807">
    <property type="entry name" value="TRANSCRIPTIONAL REGULATOR REDD-RELATED"/>
    <property type="match status" value="1"/>
</dbReference>
<accession>A0A5Q0H444</accession>
<dbReference type="Proteomes" id="UP000325787">
    <property type="component" value="Chromosome"/>
</dbReference>
<evidence type="ECO:0000256" key="3">
    <source>
        <dbReference type="ARBA" id="ARBA00023125"/>
    </source>
</evidence>
<dbReference type="GO" id="GO:0006355">
    <property type="term" value="P:regulation of DNA-templated transcription"/>
    <property type="evidence" value="ECO:0007669"/>
    <property type="project" value="InterPro"/>
</dbReference>
<reference evidence="8" key="1">
    <citation type="journal article" date="2021" name="Curr. Microbiol.">
        <title>Complete genome of nocamycin-producing strain Saccharothrix syringae NRRL B-16468 reveals the biosynthetic potential for secondary metabolites.</title>
        <authorList>
            <person name="Mo X."/>
            <person name="Yang S."/>
        </authorList>
    </citation>
    <scope>NUCLEOTIDE SEQUENCE [LARGE SCALE GENOMIC DNA]</scope>
    <source>
        <strain evidence="8">ATCC 51364 / DSM 43886 / JCM 6844 / KCTC 9398 / NBRC 14523 / NRRL B-16468 / INA 2240</strain>
    </source>
</reference>
<dbReference type="SUPFAM" id="SSF46894">
    <property type="entry name" value="C-terminal effector domain of the bipartite response regulators"/>
    <property type="match status" value="1"/>
</dbReference>
<dbReference type="Pfam" id="PF03704">
    <property type="entry name" value="BTAD"/>
    <property type="match status" value="1"/>
</dbReference>
<dbReference type="Gene3D" id="1.10.10.10">
    <property type="entry name" value="Winged helix-like DNA-binding domain superfamily/Winged helix DNA-binding domain"/>
    <property type="match status" value="1"/>
</dbReference>
<dbReference type="PANTHER" id="PTHR35807:SF1">
    <property type="entry name" value="TRANSCRIPTIONAL REGULATOR REDD"/>
    <property type="match status" value="1"/>
</dbReference>
<dbReference type="SMART" id="SM01043">
    <property type="entry name" value="BTAD"/>
    <property type="match status" value="1"/>
</dbReference>
<dbReference type="RefSeq" id="WP_153278491.1">
    <property type="nucleotide sequence ID" value="NZ_CP034550.1"/>
</dbReference>